<dbReference type="PANTHER" id="PTHR46199">
    <property type="entry name" value="RAC GTPASE-ACTIVATING PROTEIN 1"/>
    <property type="match status" value="1"/>
</dbReference>
<dbReference type="SMART" id="SM00324">
    <property type="entry name" value="RhoGAP"/>
    <property type="match status" value="1"/>
</dbReference>
<evidence type="ECO:0000256" key="27">
    <source>
        <dbReference type="ARBA" id="ARBA00023242"/>
    </source>
</evidence>
<feature type="region of interest" description="Disordered" evidence="33">
    <location>
        <begin position="248"/>
        <end position="274"/>
    </location>
</feature>
<dbReference type="AlphaFoldDB" id="A0A6A4SM59"/>
<dbReference type="InterPro" id="IPR046349">
    <property type="entry name" value="C1-like_sf"/>
</dbReference>
<dbReference type="PROSITE" id="PS50081">
    <property type="entry name" value="ZF_DAG_PE_2"/>
    <property type="match status" value="1"/>
</dbReference>
<keyword evidence="23" id="KW-0406">Ion transport</keyword>
<evidence type="ECO:0000256" key="3">
    <source>
        <dbReference type="ARBA" id="ARBA00004214"/>
    </source>
</evidence>
<keyword evidence="10" id="KW-1003">Cell membrane</keyword>
<dbReference type="GO" id="GO:0000281">
    <property type="term" value="P:mitotic cytokinesis"/>
    <property type="evidence" value="ECO:0007669"/>
    <property type="project" value="TreeGrafter"/>
</dbReference>
<feature type="compositionally biased region" description="Polar residues" evidence="33">
    <location>
        <begin position="252"/>
        <end position="274"/>
    </location>
</feature>
<keyword evidence="24" id="KW-0446">Lipid-binding</keyword>
<evidence type="ECO:0000256" key="6">
    <source>
        <dbReference type="ARBA" id="ARBA00004626"/>
    </source>
</evidence>
<comment type="subcellular location">
    <subcellularLocation>
        <location evidence="5">Cell membrane</location>
        <topology evidence="5">Peripheral membrane protein</topology>
        <orientation evidence="5">Cytoplasmic side</orientation>
    </subcellularLocation>
    <subcellularLocation>
        <location evidence="6">Cleavage furrow</location>
    </subcellularLocation>
    <subcellularLocation>
        <location evidence="2">Cytoplasm</location>
        <location evidence="2">Cytoskeleton</location>
        <location evidence="2">Spindle</location>
    </subcellularLocation>
    <subcellularLocation>
        <location evidence="4">Cytoplasmic vesicle</location>
        <location evidence="4">Secretory vesicle</location>
        <location evidence="4">Acrosome</location>
    </subcellularLocation>
    <subcellularLocation>
        <location evidence="3">Midbody</location>
    </subcellularLocation>
    <subcellularLocation>
        <location evidence="1">Nucleus</location>
    </subcellularLocation>
</comment>
<dbReference type="Pfam" id="PF00130">
    <property type="entry name" value="C1_1"/>
    <property type="match status" value="1"/>
</dbReference>
<evidence type="ECO:0000259" key="35">
    <source>
        <dbReference type="PROSITE" id="PS50238"/>
    </source>
</evidence>
<keyword evidence="28" id="KW-0131">Cell cycle</keyword>
<sequence length="754" mass="85611">MASPGVNLYNQFQSLREQVDGLNEGIEPQFLQMAMNFEESRKKWLRAGEELVSCKEMLAKAETERGALEVKLKHARNQVDVEIRRRQNAETVYEKLERQLQLIRELLISENNGNSVHLSEEQRSALAFLSAHSQAAQGNLNSSRRLTTIDESASMLSDISYDQTDDSLDWDSSVMKTVRLRKRQKRRSSRKLEVPSQTVKKPRSTGRTSDRMNESIVAKTTITVPVNGGTVEAVSTIETVPYWTRSRKSAWADTTTTDQSETASEAPSTPVSYLPAQLQTPKANRGGKKHHFIPKTVIKSEFCVPCGRRTKFGKIYLRCQDCRVVTHPECRDRCPLPCNPTAVSTPIKNTEVTLADFAPVTSPKIPTLVTYCIKEIEHRGLHEVGLYRLSGHERLVKQLKEKLIRGKTLPPLNKVEDINVITGVLKDFLRNLPEPLLTFHLNKTFMEAAEIQDDGNSLAMVFQTISELPQPNRDTLACLMIHLQKVSQCVDTKMDVTNLARVFGPTLVGHAVADPDPMTILQDTSRQPRVIERLLSIPASYWSQFASPANTGMDNAHQFDTADHKVYIKEDSDQLPFNSSTIADMCQIPPSKQDECSCCNKLLRRLLREYEAMEKERDLLKLNDFAAQKINVCVRERNERNCESKIQMRTFGPCYVQQLFHTNFHIMWYACKTFLNPHINGAVPNDLHGKMREAICMKRNLCTALMHKLSRERGSEREREEAYGFFFPSSLLKAMLTLGRETVTSHEIGKETVK</sequence>
<dbReference type="SUPFAM" id="SSF48350">
    <property type="entry name" value="GTPase activation domain, GAP"/>
    <property type="match status" value="1"/>
</dbReference>
<dbReference type="GO" id="GO:0007266">
    <property type="term" value="P:Rho protein signal transduction"/>
    <property type="evidence" value="ECO:0007669"/>
    <property type="project" value="TreeGrafter"/>
</dbReference>
<dbReference type="FunFam" id="1.10.555.10:FF:000034">
    <property type="entry name" value="Rac GTPase-activating protein 1"/>
    <property type="match status" value="1"/>
</dbReference>
<keyword evidence="9" id="KW-0217">Developmental protein</keyword>
<accession>A0A6A4SM59</accession>
<keyword evidence="16" id="KW-0863">Zinc-finger</keyword>
<dbReference type="InterPro" id="IPR002219">
    <property type="entry name" value="PKC_DAG/PE"/>
</dbReference>
<keyword evidence="21" id="KW-0007">Acetylation</keyword>
<keyword evidence="15" id="KW-0479">Metal-binding</keyword>
<keyword evidence="22 32" id="KW-0175">Coiled coil</keyword>
<evidence type="ECO:0000256" key="15">
    <source>
        <dbReference type="ARBA" id="ARBA00022723"/>
    </source>
</evidence>
<dbReference type="InterPro" id="IPR008936">
    <property type="entry name" value="Rho_GTPase_activation_prot"/>
</dbReference>
<dbReference type="GO" id="GO:0006811">
    <property type="term" value="P:monoatomic ion transport"/>
    <property type="evidence" value="ECO:0007669"/>
    <property type="project" value="UniProtKB-KW"/>
</dbReference>
<dbReference type="PANTHER" id="PTHR46199:SF5">
    <property type="entry name" value="RAC GTPASE-ACTIVATING PROTEIN 1"/>
    <property type="match status" value="1"/>
</dbReference>
<comment type="caution">
    <text evidence="36">The sequence shown here is derived from an EMBL/GenBank/DDBJ whole genome shotgun (WGS) entry which is preliminary data.</text>
</comment>
<evidence type="ECO:0000256" key="10">
    <source>
        <dbReference type="ARBA" id="ARBA00022475"/>
    </source>
</evidence>
<evidence type="ECO:0000256" key="31">
    <source>
        <dbReference type="ARBA" id="ARBA00075869"/>
    </source>
</evidence>
<evidence type="ECO:0000256" key="19">
    <source>
        <dbReference type="ARBA" id="ARBA00022843"/>
    </source>
</evidence>
<evidence type="ECO:0000256" key="5">
    <source>
        <dbReference type="ARBA" id="ARBA00004413"/>
    </source>
</evidence>
<dbReference type="InterPro" id="IPR000198">
    <property type="entry name" value="RhoGAP_dom"/>
</dbReference>
<keyword evidence="25" id="KW-0472">Membrane</keyword>
<evidence type="ECO:0000256" key="32">
    <source>
        <dbReference type="SAM" id="Coils"/>
    </source>
</evidence>
<keyword evidence="17" id="KW-0221">Differentiation</keyword>
<protein>
    <recommendedName>
        <fullName evidence="30">Rac GTPase-activating protein 1</fullName>
    </recommendedName>
    <alternativeName>
        <fullName evidence="31">Male germ cell RacGap</fullName>
    </alternativeName>
</protein>
<evidence type="ECO:0000256" key="29">
    <source>
        <dbReference type="ARBA" id="ARBA00023329"/>
    </source>
</evidence>
<dbReference type="GO" id="GO:0030154">
    <property type="term" value="P:cell differentiation"/>
    <property type="evidence" value="ECO:0007669"/>
    <property type="project" value="UniProtKB-KW"/>
</dbReference>
<evidence type="ECO:0000256" key="22">
    <source>
        <dbReference type="ARBA" id="ARBA00023054"/>
    </source>
</evidence>
<keyword evidence="26" id="KW-0206">Cytoskeleton</keyword>
<dbReference type="GO" id="GO:0051256">
    <property type="term" value="P:mitotic spindle midzone assembly"/>
    <property type="evidence" value="ECO:0007669"/>
    <property type="project" value="TreeGrafter"/>
</dbReference>
<dbReference type="GO" id="GO:0008289">
    <property type="term" value="F:lipid binding"/>
    <property type="evidence" value="ECO:0007669"/>
    <property type="project" value="UniProtKB-KW"/>
</dbReference>
<feature type="compositionally biased region" description="Basic residues" evidence="33">
    <location>
        <begin position="180"/>
        <end position="189"/>
    </location>
</feature>
<dbReference type="GO" id="GO:0005634">
    <property type="term" value="C:nucleus"/>
    <property type="evidence" value="ECO:0007669"/>
    <property type="project" value="UniProtKB-SubCell"/>
</dbReference>
<dbReference type="GO" id="GO:0008270">
    <property type="term" value="F:zinc ion binding"/>
    <property type="evidence" value="ECO:0007669"/>
    <property type="project" value="UniProtKB-KW"/>
</dbReference>
<dbReference type="GO" id="GO:0030496">
    <property type="term" value="C:midbody"/>
    <property type="evidence" value="ECO:0007669"/>
    <property type="project" value="UniProtKB-SubCell"/>
</dbReference>
<keyword evidence="13" id="KW-0597">Phosphoprotein</keyword>
<feature type="domain" description="Phorbol-ester/DAG-type" evidence="34">
    <location>
        <begin position="289"/>
        <end position="338"/>
    </location>
</feature>
<evidence type="ECO:0000256" key="9">
    <source>
        <dbReference type="ARBA" id="ARBA00022473"/>
    </source>
</evidence>
<evidence type="ECO:0000256" key="33">
    <source>
        <dbReference type="SAM" id="MobiDB-lite"/>
    </source>
</evidence>
<proteinExistence type="predicted"/>
<evidence type="ECO:0000256" key="18">
    <source>
        <dbReference type="ARBA" id="ARBA00022833"/>
    </source>
</evidence>
<dbReference type="CDD" id="cd04382">
    <property type="entry name" value="RhoGAP_MgcRacGAP"/>
    <property type="match status" value="1"/>
</dbReference>
<keyword evidence="11" id="KW-0963">Cytoplasm</keyword>
<evidence type="ECO:0000256" key="14">
    <source>
        <dbReference type="ARBA" id="ARBA00022618"/>
    </source>
</evidence>
<evidence type="ECO:0000256" key="26">
    <source>
        <dbReference type="ARBA" id="ARBA00023212"/>
    </source>
</evidence>
<keyword evidence="12" id="KW-1017">Isopeptide bond</keyword>
<dbReference type="GO" id="GO:0097149">
    <property type="term" value="C:centralspindlin complex"/>
    <property type="evidence" value="ECO:0007669"/>
    <property type="project" value="TreeGrafter"/>
</dbReference>
<evidence type="ECO:0000256" key="24">
    <source>
        <dbReference type="ARBA" id="ARBA00023121"/>
    </source>
</evidence>
<dbReference type="PROSITE" id="PS50238">
    <property type="entry name" value="RHOGAP"/>
    <property type="match status" value="1"/>
</dbReference>
<evidence type="ECO:0000256" key="12">
    <source>
        <dbReference type="ARBA" id="ARBA00022499"/>
    </source>
</evidence>
<dbReference type="FunFam" id="3.30.60.20:FF:000033">
    <property type="entry name" value="Rac GTPase-activating protein 1"/>
    <property type="match status" value="1"/>
</dbReference>
<dbReference type="Proteomes" id="UP000438429">
    <property type="component" value="Unassembled WGS sequence"/>
</dbReference>
<keyword evidence="14" id="KW-0132">Cell division</keyword>
<dbReference type="GO" id="GO:0051233">
    <property type="term" value="C:spindle midzone"/>
    <property type="evidence" value="ECO:0007669"/>
    <property type="project" value="TreeGrafter"/>
</dbReference>
<evidence type="ECO:0000259" key="34">
    <source>
        <dbReference type="PROSITE" id="PS50081"/>
    </source>
</evidence>
<evidence type="ECO:0000313" key="37">
    <source>
        <dbReference type="Proteomes" id="UP000438429"/>
    </source>
</evidence>
<dbReference type="GO" id="GO:0032154">
    <property type="term" value="C:cleavage furrow"/>
    <property type="evidence" value="ECO:0007669"/>
    <property type="project" value="UniProtKB-SubCell"/>
</dbReference>
<evidence type="ECO:0000256" key="8">
    <source>
        <dbReference type="ARBA" id="ARBA00022468"/>
    </source>
</evidence>
<evidence type="ECO:0000256" key="13">
    <source>
        <dbReference type="ARBA" id="ARBA00022553"/>
    </source>
</evidence>
<dbReference type="Gene3D" id="3.30.60.20">
    <property type="match status" value="1"/>
</dbReference>
<gene>
    <name evidence="36" type="ORF">F2P81_012921</name>
</gene>
<evidence type="ECO:0000256" key="16">
    <source>
        <dbReference type="ARBA" id="ARBA00022771"/>
    </source>
</evidence>
<keyword evidence="18" id="KW-0862">Zinc</keyword>
<dbReference type="SUPFAM" id="SSF57889">
    <property type="entry name" value="Cysteine-rich domain"/>
    <property type="match status" value="1"/>
</dbReference>
<keyword evidence="19" id="KW-0832">Ubl conjugation</keyword>
<evidence type="ECO:0000313" key="36">
    <source>
        <dbReference type="EMBL" id="KAF0035163.1"/>
    </source>
</evidence>
<dbReference type="GO" id="GO:0005096">
    <property type="term" value="F:GTPase activator activity"/>
    <property type="evidence" value="ECO:0007669"/>
    <property type="project" value="UniProtKB-KW"/>
</dbReference>
<evidence type="ECO:0000256" key="11">
    <source>
        <dbReference type="ARBA" id="ARBA00022490"/>
    </source>
</evidence>
<keyword evidence="7" id="KW-0813">Transport</keyword>
<reference evidence="36 37" key="1">
    <citation type="submission" date="2019-06" db="EMBL/GenBank/DDBJ databases">
        <title>Draft genomes of female and male turbot (Scophthalmus maximus).</title>
        <authorList>
            <person name="Xu H."/>
            <person name="Xu X.-W."/>
            <person name="Shao C."/>
            <person name="Chen S."/>
        </authorList>
    </citation>
    <scope>NUCLEOTIDE SEQUENCE [LARGE SCALE GENOMIC DNA]</scope>
    <source>
        <strain evidence="36">Ysfricsl-2016a</strain>
        <tissue evidence="36">Blood</tissue>
    </source>
</reference>
<dbReference type="Gene3D" id="1.10.555.10">
    <property type="entry name" value="Rho GTPase activation protein"/>
    <property type="match status" value="1"/>
</dbReference>
<evidence type="ECO:0000256" key="2">
    <source>
        <dbReference type="ARBA" id="ARBA00004186"/>
    </source>
</evidence>
<keyword evidence="27" id="KW-0539">Nucleus</keyword>
<dbReference type="EMBL" id="VEVO01000011">
    <property type="protein sequence ID" value="KAF0035163.1"/>
    <property type="molecule type" value="Genomic_DNA"/>
</dbReference>
<dbReference type="CDD" id="cd20821">
    <property type="entry name" value="C1_MgcRacGAP"/>
    <property type="match status" value="1"/>
</dbReference>
<evidence type="ECO:0000256" key="1">
    <source>
        <dbReference type="ARBA" id="ARBA00004123"/>
    </source>
</evidence>
<evidence type="ECO:0000256" key="7">
    <source>
        <dbReference type="ARBA" id="ARBA00022448"/>
    </source>
</evidence>
<evidence type="ECO:0000256" key="23">
    <source>
        <dbReference type="ARBA" id="ARBA00023065"/>
    </source>
</evidence>
<feature type="coiled-coil region" evidence="32">
    <location>
        <begin position="596"/>
        <end position="623"/>
    </location>
</feature>
<dbReference type="SMART" id="SM00109">
    <property type="entry name" value="C1"/>
    <property type="match status" value="1"/>
</dbReference>
<name>A0A6A4SM59_SCOMX</name>
<evidence type="ECO:0000256" key="20">
    <source>
        <dbReference type="ARBA" id="ARBA00022871"/>
    </source>
</evidence>
<evidence type="ECO:0000256" key="25">
    <source>
        <dbReference type="ARBA" id="ARBA00023136"/>
    </source>
</evidence>
<keyword evidence="20" id="KW-0744">Spermatogenesis</keyword>
<organism evidence="36 37">
    <name type="scientific">Scophthalmus maximus</name>
    <name type="common">Turbot</name>
    <name type="synonym">Psetta maxima</name>
    <dbReference type="NCBI Taxonomy" id="52904"/>
    <lineage>
        <taxon>Eukaryota</taxon>
        <taxon>Metazoa</taxon>
        <taxon>Chordata</taxon>
        <taxon>Craniata</taxon>
        <taxon>Vertebrata</taxon>
        <taxon>Euteleostomi</taxon>
        <taxon>Actinopterygii</taxon>
        <taxon>Neopterygii</taxon>
        <taxon>Teleostei</taxon>
        <taxon>Neoteleostei</taxon>
        <taxon>Acanthomorphata</taxon>
        <taxon>Carangaria</taxon>
        <taxon>Pleuronectiformes</taxon>
        <taxon>Pleuronectoidei</taxon>
        <taxon>Scophthalmidae</taxon>
        <taxon>Scophthalmus</taxon>
    </lineage>
</organism>
<evidence type="ECO:0000256" key="28">
    <source>
        <dbReference type="ARBA" id="ARBA00023306"/>
    </source>
</evidence>
<dbReference type="GO" id="GO:0007283">
    <property type="term" value="P:spermatogenesis"/>
    <property type="evidence" value="ECO:0007669"/>
    <property type="project" value="UniProtKB-KW"/>
</dbReference>
<evidence type="ECO:0000256" key="4">
    <source>
        <dbReference type="ARBA" id="ARBA00004218"/>
    </source>
</evidence>
<dbReference type="Pfam" id="PF00620">
    <property type="entry name" value="RhoGAP"/>
    <property type="match status" value="1"/>
</dbReference>
<feature type="domain" description="Rho-GAP" evidence="35">
    <location>
        <begin position="352"/>
        <end position="542"/>
    </location>
</feature>
<keyword evidence="8" id="KW-0343">GTPase activation</keyword>
<keyword evidence="29" id="KW-0968">Cytoplasmic vesicle</keyword>
<evidence type="ECO:0000256" key="17">
    <source>
        <dbReference type="ARBA" id="ARBA00022782"/>
    </source>
</evidence>
<dbReference type="GO" id="GO:0001669">
    <property type="term" value="C:acrosomal vesicle"/>
    <property type="evidence" value="ECO:0007669"/>
    <property type="project" value="UniProtKB-SubCell"/>
</dbReference>
<evidence type="ECO:0000256" key="21">
    <source>
        <dbReference type="ARBA" id="ARBA00022990"/>
    </source>
</evidence>
<evidence type="ECO:0000256" key="30">
    <source>
        <dbReference type="ARBA" id="ARBA00067896"/>
    </source>
</evidence>
<feature type="coiled-coil region" evidence="32">
    <location>
        <begin position="58"/>
        <end position="106"/>
    </location>
</feature>
<feature type="region of interest" description="Disordered" evidence="33">
    <location>
        <begin position="180"/>
        <end position="211"/>
    </location>
</feature>